<dbReference type="Pfam" id="PF13715">
    <property type="entry name" value="CarbopepD_reg_2"/>
    <property type="match status" value="1"/>
</dbReference>
<comment type="caution">
    <text evidence="2">The sequence shown here is derived from an EMBL/GenBank/DDBJ whole genome shotgun (WGS) entry which is preliminary data.</text>
</comment>
<dbReference type="Gene3D" id="2.60.40.1120">
    <property type="entry name" value="Carboxypeptidase-like, regulatory domain"/>
    <property type="match status" value="1"/>
</dbReference>
<sequence>MRTQTFTLQNLLRKSLLFFGIMLLCSFMAPSLQAQESSEGRTVTGVVTSLDGPLMGASIVLEGTSIGIVSNEDGTFTFPKKLKENDVLVVSYLGYKNQQVTIGNSTTFIKPFLEDIPVILRGALRTGDTAATSMDVN</sequence>
<keyword evidence="1" id="KW-0732">Signal</keyword>
<proteinExistence type="predicted"/>
<dbReference type="SUPFAM" id="SSF49464">
    <property type="entry name" value="Carboxypeptidase regulatory domain-like"/>
    <property type="match status" value="1"/>
</dbReference>
<dbReference type="RefSeq" id="WP_115122681.1">
    <property type="nucleotide sequence ID" value="NZ_QRAO01000001.1"/>
</dbReference>
<name>A0A370QKY6_9FLAO</name>
<evidence type="ECO:0000313" key="2">
    <source>
        <dbReference type="EMBL" id="RDK89035.1"/>
    </source>
</evidence>
<gene>
    <name evidence="2" type="ORF">C8D94_101914</name>
</gene>
<feature type="signal peptide" evidence="1">
    <location>
        <begin position="1"/>
        <end position="34"/>
    </location>
</feature>
<reference evidence="2 3" key="1">
    <citation type="submission" date="2018-07" db="EMBL/GenBank/DDBJ databases">
        <title>Genomic Encyclopedia of Type Strains, Phase IV (KMG-IV): sequencing the most valuable type-strain genomes for metagenomic binning, comparative biology and taxonomic classification.</title>
        <authorList>
            <person name="Goeker M."/>
        </authorList>
    </citation>
    <scope>NUCLEOTIDE SEQUENCE [LARGE SCALE GENOMIC DNA]</scope>
    <source>
        <strain evidence="2 3">DSM 101478</strain>
    </source>
</reference>
<protein>
    <submittedName>
        <fullName evidence="2">Carboxypeptidase-like protein</fullName>
    </submittedName>
</protein>
<keyword evidence="3" id="KW-1185">Reference proteome</keyword>
<evidence type="ECO:0000256" key="1">
    <source>
        <dbReference type="SAM" id="SignalP"/>
    </source>
</evidence>
<accession>A0A370QKY6</accession>
<dbReference type="GO" id="GO:0004180">
    <property type="term" value="F:carboxypeptidase activity"/>
    <property type="evidence" value="ECO:0007669"/>
    <property type="project" value="UniProtKB-KW"/>
</dbReference>
<dbReference type="OrthoDB" id="7432683at2"/>
<keyword evidence="2" id="KW-0378">Hydrolase</keyword>
<dbReference type="EMBL" id="QRAO01000001">
    <property type="protein sequence ID" value="RDK89035.1"/>
    <property type="molecule type" value="Genomic_DNA"/>
</dbReference>
<dbReference type="InterPro" id="IPR008969">
    <property type="entry name" value="CarboxyPept-like_regulatory"/>
</dbReference>
<feature type="chain" id="PRO_5016571615" evidence="1">
    <location>
        <begin position="35"/>
        <end position="137"/>
    </location>
</feature>
<dbReference type="Proteomes" id="UP000255317">
    <property type="component" value="Unassembled WGS sequence"/>
</dbReference>
<keyword evidence="2" id="KW-0645">Protease</keyword>
<organism evidence="2 3">
    <name type="scientific">Marinirhabdus gelatinilytica</name>
    <dbReference type="NCBI Taxonomy" id="1703343"/>
    <lineage>
        <taxon>Bacteria</taxon>
        <taxon>Pseudomonadati</taxon>
        <taxon>Bacteroidota</taxon>
        <taxon>Flavobacteriia</taxon>
        <taxon>Flavobacteriales</taxon>
        <taxon>Flavobacteriaceae</taxon>
    </lineage>
</organism>
<dbReference type="AlphaFoldDB" id="A0A370QKY6"/>
<evidence type="ECO:0000313" key="3">
    <source>
        <dbReference type="Proteomes" id="UP000255317"/>
    </source>
</evidence>
<keyword evidence="2" id="KW-0121">Carboxypeptidase</keyword>